<comment type="function">
    <text evidence="10 11">Involved in cell wall formation. Catalyzes the final step in the synthesis of UDP-N-acetylmuramoyl-pentapeptide, the precursor of murein.</text>
</comment>
<evidence type="ECO:0000256" key="5">
    <source>
        <dbReference type="ARBA" id="ARBA00022840"/>
    </source>
</evidence>
<evidence type="ECO:0000259" key="14">
    <source>
        <dbReference type="Pfam" id="PF08245"/>
    </source>
</evidence>
<feature type="domain" description="Mur ligase N-terminal catalytic" evidence="12">
    <location>
        <begin position="28"/>
        <end position="72"/>
    </location>
</feature>
<dbReference type="InterPro" id="IPR004101">
    <property type="entry name" value="Mur_ligase_C"/>
</dbReference>
<dbReference type="InterPro" id="IPR013221">
    <property type="entry name" value="Mur_ligase_cen"/>
</dbReference>
<keyword evidence="8 10" id="KW-0131">Cell cycle</keyword>
<dbReference type="Gene3D" id="3.40.1190.10">
    <property type="entry name" value="Mur-like, catalytic domain"/>
    <property type="match status" value="1"/>
</dbReference>
<keyword evidence="16" id="KW-1185">Reference proteome</keyword>
<dbReference type="Proteomes" id="UP000644693">
    <property type="component" value="Unassembled WGS sequence"/>
</dbReference>
<evidence type="ECO:0000256" key="8">
    <source>
        <dbReference type="ARBA" id="ARBA00023306"/>
    </source>
</evidence>
<dbReference type="Gene3D" id="3.40.1390.10">
    <property type="entry name" value="MurE/MurF, N-terminal domain"/>
    <property type="match status" value="1"/>
</dbReference>
<evidence type="ECO:0000256" key="1">
    <source>
        <dbReference type="ARBA" id="ARBA00022490"/>
    </source>
</evidence>
<protein>
    <recommendedName>
        <fullName evidence="10 11">UDP-N-acetylmuramoyl-tripeptide--D-alanyl-D-alanine ligase</fullName>
        <ecNumber evidence="10 11">6.3.2.10</ecNumber>
    </recommendedName>
    <alternativeName>
        <fullName evidence="10">D-alanyl-D-alanine-adding enzyme</fullName>
    </alternativeName>
</protein>
<reference evidence="15" key="2">
    <citation type="submission" date="2020-09" db="EMBL/GenBank/DDBJ databases">
        <authorList>
            <person name="Sun Q."/>
            <person name="Kim S."/>
        </authorList>
    </citation>
    <scope>NUCLEOTIDE SEQUENCE</scope>
    <source>
        <strain evidence="15">KCTC 23430</strain>
    </source>
</reference>
<keyword evidence="9 10" id="KW-0961">Cell wall biogenesis/degradation</keyword>
<keyword evidence="4 10" id="KW-0547">Nucleotide-binding</keyword>
<dbReference type="InterPro" id="IPR036565">
    <property type="entry name" value="Mur-like_cat_sf"/>
</dbReference>
<dbReference type="InterPro" id="IPR000713">
    <property type="entry name" value="Mur_ligase_N"/>
</dbReference>
<feature type="binding site" evidence="10">
    <location>
        <begin position="108"/>
        <end position="114"/>
    </location>
    <ligand>
        <name>ATP</name>
        <dbReference type="ChEBI" id="CHEBI:30616"/>
    </ligand>
</feature>
<dbReference type="GO" id="GO:0009252">
    <property type="term" value="P:peptidoglycan biosynthetic process"/>
    <property type="evidence" value="ECO:0007669"/>
    <property type="project" value="UniProtKB-UniRule"/>
</dbReference>
<dbReference type="EC" id="6.3.2.10" evidence="10 11"/>
<dbReference type="Gene3D" id="3.90.190.20">
    <property type="entry name" value="Mur ligase, C-terminal domain"/>
    <property type="match status" value="1"/>
</dbReference>
<dbReference type="InterPro" id="IPR005863">
    <property type="entry name" value="UDP-N-AcMur_synth"/>
</dbReference>
<dbReference type="GO" id="GO:0005737">
    <property type="term" value="C:cytoplasm"/>
    <property type="evidence" value="ECO:0007669"/>
    <property type="project" value="UniProtKB-SubCell"/>
</dbReference>
<evidence type="ECO:0000256" key="6">
    <source>
        <dbReference type="ARBA" id="ARBA00022960"/>
    </source>
</evidence>
<dbReference type="HAMAP" id="MF_02019">
    <property type="entry name" value="MurF"/>
    <property type="match status" value="1"/>
</dbReference>
<dbReference type="NCBIfam" id="TIGR01143">
    <property type="entry name" value="murF"/>
    <property type="match status" value="1"/>
</dbReference>
<reference evidence="15" key="1">
    <citation type="journal article" date="2014" name="Int. J. Syst. Evol. Microbiol.">
        <title>Complete genome sequence of Corynebacterium casei LMG S-19264T (=DSM 44701T), isolated from a smear-ripened cheese.</title>
        <authorList>
            <consortium name="US DOE Joint Genome Institute (JGI-PGF)"/>
            <person name="Walter F."/>
            <person name="Albersmeier A."/>
            <person name="Kalinowski J."/>
            <person name="Ruckert C."/>
        </authorList>
    </citation>
    <scope>NUCLEOTIDE SEQUENCE</scope>
    <source>
        <strain evidence="15">KCTC 23430</strain>
    </source>
</reference>
<gene>
    <name evidence="10 15" type="primary">murF</name>
    <name evidence="15" type="ORF">GCM10007053_02350</name>
</gene>
<comment type="subcellular location">
    <subcellularLocation>
        <location evidence="10 11">Cytoplasm</location>
    </subcellularLocation>
</comment>
<evidence type="ECO:0000256" key="7">
    <source>
        <dbReference type="ARBA" id="ARBA00022984"/>
    </source>
</evidence>
<dbReference type="AlphaFoldDB" id="A0A919CHI3"/>
<dbReference type="SUPFAM" id="SSF53244">
    <property type="entry name" value="MurD-like peptide ligases, peptide-binding domain"/>
    <property type="match status" value="1"/>
</dbReference>
<name>A0A919CHI3_9GAMM</name>
<organism evidence="15 16">
    <name type="scientific">Parahalioglobus pacificus</name>
    <dbReference type="NCBI Taxonomy" id="930806"/>
    <lineage>
        <taxon>Bacteria</taxon>
        <taxon>Pseudomonadati</taxon>
        <taxon>Pseudomonadota</taxon>
        <taxon>Gammaproteobacteria</taxon>
        <taxon>Cellvibrionales</taxon>
        <taxon>Halieaceae</taxon>
        <taxon>Parahalioglobus</taxon>
    </lineage>
</organism>
<evidence type="ECO:0000256" key="2">
    <source>
        <dbReference type="ARBA" id="ARBA00022598"/>
    </source>
</evidence>
<evidence type="ECO:0000259" key="12">
    <source>
        <dbReference type="Pfam" id="PF01225"/>
    </source>
</evidence>
<dbReference type="SUPFAM" id="SSF53623">
    <property type="entry name" value="MurD-like peptide ligases, catalytic domain"/>
    <property type="match status" value="1"/>
</dbReference>
<keyword evidence="5 10" id="KW-0067">ATP-binding</keyword>
<dbReference type="GO" id="GO:0005524">
    <property type="term" value="F:ATP binding"/>
    <property type="evidence" value="ECO:0007669"/>
    <property type="project" value="UniProtKB-UniRule"/>
</dbReference>
<keyword evidence="2 10" id="KW-0436">Ligase</keyword>
<keyword evidence="6 10" id="KW-0133">Cell shape</keyword>
<feature type="domain" description="Mur ligase C-terminal" evidence="13">
    <location>
        <begin position="316"/>
        <end position="435"/>
    </location>
</feature>
<dbReference type="Pfam" id="PF01225">
    <property type="entry name" value="Mur_ligase"/>
    <property type="match status" value="1"/>
</dbReference>
<evidence type="ECO:0000259" key="13">
    <source>
        <dbReference type="Pfam" id="PF02875"/>
    </source>
</evidence>
<keyword evidence="7 10" id="KW-0573">Peptidoglycan synthesis</keyword>
<evidence type="ECO:0000313" key="16">
    <source>
        <dbReference type="Proteomes" id="UP000644693"/>
    </source>
</evidence>
<dbReference type="PANTHER" id="PTHR43024">
    <property type="entry name" value="UDP-N-ACETYLMURAMOYL-TRIPEPTIDE--D-ALANYL-D-ALANINE LIGASE"/>
    <property type="match status" value="1"/>
</dbReference>
<dbReference type="RefSeq" id="WP_189474379.1">
    <property type="nucleotide sequence ID" value="NZ_BMYM01000001.1"/>
</dbReference>
<dbReference type="GO" id="GO:0071555">
    <property type="term" value="P:cell wall organization"/>
    <property type="evidence" value="ECO:0007669"/>
    <property type="project" value="UniProtKB-KW"/>
</dbReference>
<feature type="domain" description="Mur ligase central" evidence="14">
    <location>
        <begin position="106"/>
        <end position="293"/>
    </location>
</feature>
<evidence type="ECO:0000256" key="10">
    <source>
        <dbReference type="HAMAP-Rule" id="MF_02019"/>
    </source>
</evidence>
<comment type="similarity">
    <text evidence="10">Belongs to the MurCDEF family. MurF subfamily.</text>
</comment>
<accession>A0A919CHI3</accession>
<dbReference type="PANTHER" id="PTHR43024:SF1">
    <property type="entry name" value="UDP-N-ACETYLMURAMOYL-TRIPEPTIDE--D-ALANYL-D-ALANINE LIGASE"/>
    <property type="match status" value="1"/>
</dbReference>
<dbReference type="SUPFAM" id="SSF63418">
    <property type="entry name" value="MurE/MurF N-terminal domain"/>
    <property type="match status" value="1"/>
</dbReference>
<keyword evidence="3 10" id="KW-0132">Cell division</keyword>
<dbReference type="GO" id="GO:0047480">
    <property type="term" value="F:UDP-N-acetylmuramoyl-tripeptide-D-alanyl-D-alanine ligase activity"/>
    <property type="evidence" value="ECO:0007669"/>
    <property type="project" value="UniProtKB-UniRule"/>
</dbReference>
<dbReference type="InterPro" id="IPR035911">
    <property type="entry name" value="MurE/MurF_N"/>
</dbReference>
<dbReference type="GO" id="GO:0051301">
    <property type="term" value="P:cell division"/>
    <property type="evidence" value="ECO:0007669"/>
    <property type="project" value="UniProtKB-KW"/>
</dbReference>
<proteinExistence type="inferred from homology"/>
<keyword evidence="1 10" id="KW-0963">Cytoplasm</keyword>
<dbReference type="EMBL" id="BMYM01000001">
    <property type="protein sequence ID" value="GHD25955.1"/>
    <property type="molecule type" value="Genomic_DNA"/>
</dbReference>
<dbReference type="Pfam" id="PF08245">
    <property type="entry name" value="Mur_ligase_M"/>
    <property type="match status" value="1"/>
</dbReference>
<evidence type="ECO:0000256" key="9">
    <source>
        <dbReference type="ARBA" id="ARBA00023316"/>
    </source>
</evidence>
<comment type="catalytic activity">
    <reaction evidence="10 11">
        <text>D-alanyl-D-alanine + UDP-N-acetyl-alpha-D-muramoyl-L-alanyl-gamma-D-glutamyl-meso-2,6-diaminopimelate + ATP = UDP-N-acetyl-alpha-D-muramoyl-L-alanyl-gamma-D-glutamyl-meso-2,6-diaminopimeloyl-D-alanyl-D-alanine + ADP + phosphate + H(+)</text>
        <dbReference type="Rhea" id="RHEA:28374"/>
        <dbReference type="ChEBI" id="CHEBI:15378"/>
        <dbReference type="ChEBI" id="CHEBI:30616"/>
        <dbReference type="ChEBI" id="CHEBI:43474"/>
        <dbReference type="ChEBI" id="CHEBI:57822"/>
        <dbReference type="ChEBI" id="CHEBI:61386"/>
        <dbReference type="ChEBI" id="CHEBI:83905"/>
        <dbReference type="ChEBI" id="CHEBI:456216"/>
        <dbReference type="EC" id="6.3.2.10"/>
    </reaction>
</comment>
<sequence length="457" mass="47521">MMSAFKLSDVAAPLSGDVHGADARFLRVATDSRQVREGDLFVALRGERFDAHDFLPQVCEAGAAAAMVSHVVDVALPQIKVDDTERGLGLLGAYNREQYRGPLVAITGSNGKTTVKNLTAAVLSQGGQTLATEGNLNNEIGVPLTLLAIEPGTKYAVVEMGAGKPGDIAWLCELGKPTVSVVLNAMPAHLERMGSVEEVANTKGAIYDRLGADGVAIINNDQPWASQWKVRAGEARVLSFGMRTPADVMARDVQLLGVQGSRFVASTPVGDIKVALTLPGEHNIMNALAAICAGIACGLAPAEIESGLAAAQVTGGRLALEETHSGAQLIDDCYNANPGSVRAAIQVLAQCKGQRVLILGAMRELGDDEAALHRQMGEAARDAGLDGFWGVGDALRDAVAAFGSQGRFFPSMDAAQVAAHGAFASGTTVLVKGSRGAQMERLLPVIRGEMSAGSTSC</sequence>
<evidence type="ECO:0000256" key="4">
    <source>
        <dbReference type="ARBA" id="ARBA00022741"/>
    </source>
</evidence>
<evidence type="ECO:0000256" key="3">
    <source>
        <dbReference type="ARBA" id="ARBA00022618"/>
    </source>
</evidence>
<dbReference type="GO" id="GO:0008360">
    <property type="term" value="P:regulation of cell shape"/>
    <property type="evidence" value="ECO:0007669"/>
    <property type="project" value="UniProtKB-KW"/>
</dbReference>
<dbReference type="Pfam" id="PF02875">
    <property type="entry name" value="Mur_ligase_C"/>
    <property type="match status" value="1"/>
</dbReference>
<comment type="caution">
    <text evidence="15">The sequence shown here is derived from an EMBL/GenBank/DDBJ whole genome shotgun (WGS) entry which is preliminary data.</text>
</comment>
<comment type="pathway">
    <text evidence="10 11">Cell wall biogenesis; peptidoglycan biosynthesis.</text>
</comment>
<evidence type="ECO:0000256" key="11">
    <source>
        <dbReference type="RuleBase" id="RU004136"/>
    </source>
</evidence>
<dbReference type="InterPro" id="IPR051046">
    <property type="entry name" value="MurCDEF_CellWall_CoF430Synth"/>
</dbReference>
<evidence type="ECO:0000313" key="15">
    <source>
        <dbReference type="EMBL" id="GHD25955.1"/>
    </source>
</evidence>
<dbReference type="InterPro" id="IPR036615">
    <property type="entry name" value="Mur_ligase_C_dom_sf"/>
</dbReference>